<evidence type="ECO:0000313" key="1">
    <source>
        <dbReference type="EMBL" id="KAF2644865.1"/>
    </source>
</evidence>
<dbReference type="OrthoDB" id="514070at2759"/>
<keyword evidence="2" id="KW-1185">Reference proteome</keyword>
<evidence type="ECO:0000313" key="2">
    <source>
        <dbReference type="Proteomes" id="UP000799753"/>
    </source>
</evidence>
<organism evidence="1 2">
    <name type="scientific">Massarina eburnea CBS 473.64</name>
    <dbReference type="NCBI Taxonomy" id="1395130"/>
    <lineage>
        <taxon>Eukaryota</taxon>
        <taxon>Fungi</taxon>
        <taxon>Dikarya</taxon>
        <taxon>Ascomycota</taxon>
        <taxon>Pezizomycotina</taxon>
        <taxon>Dothideomycetes</taxon>
        <taxon>Pleosporomycetidae</taxon>
        <taxon>Pleosporales</taxon>
        <taxon>Massarineae</taxon>
        <taxon>Massarinaceae</taxon>
        <taxon>Massarina</taxon>
    </lineage>
</organism>
<name>A0A6A6SAR1_9PLEO</name>
<dbReference type="EMBL" id="MU006778">
    <property type="protein sequence ID" value="KAF2644865.1"/>
    <property type="molecule type" value="Genomic_DNA"/>
</dbReference>
<protein>
    <recommendedName>
        <fullName evidence="3">Impact N-terminal domain-containing protein</fullName>
    </recommendedName>
</protein>
<accession>A0A6A6SAR1</accession>
<proteinExistence type="predicted"/>
<dbReference type="AlphaFoldDB" id="A0A6A6SAR1"/>
<evidence type="ECO:0008006" key="3">
    <source>
        <dbReference type="Google" id="ProtNLM"/>
    </source>
</evidence>
<reference evidence="1" key="1">
    <citation type="journal article" date="2020" name="Stud. Mycol.">
        <title>101 Dothideomycetes genomes: a test case for predicting lifestyles and emergence of pathogens.</title>
        <authorList>
            <person name="Haridas S."/>
            <person name="Albert R."/>
            <person name="Binder M."/>
            <person name="Bloem J."/>
            <person name="Labutti K."/>
            <person name="Salamov A."/>
            <person name="Andreopoulos B."/>
            <person name="Baker S."/>
            <person name="Barry K."/>
            <person name="Bills G."/>
            <person name="Bluhm B."/>
            <person name="Cannon C."/>
            <person name="Castanera R."/>
            <person name="Culley D."/>
            <person name="Daum C."/>
            <person name="Ezra D."/>
            <person name="Gonzalez J."/>
            <person name="Henrissat B."/>
            <person name="Kuo A."/>
            <person name="Liang C."/>
            <person name="Lipzen A."/>
            <person name="Lutzoni F."/>
            <person name="Magnuson J."/>
            <person name="Mondo S."/>
            <person name="Nolan M."/>
            <person name="Ohm R."/>
            <person name="Pangilinan J."/>
            <person name="Park H.-J."/>
            <person name="Ramirez L."/>
            <person name="Alfaro M."/>
            <person name="Sun H."/>
            <person name="Tritt A."/>
            <person name="Yoshinaga Y."/>
            <person name="Zwiers L.-H."/>
            <person name="Turgeon B."/>
            <person name="Goodwin S."/>
            <person name="Spatafora J."/>
            <person name="Crous P."/>
            <person name="Grigoriev I."/>
        </authorList>
    </citation>
    <scope>NUCLEOTIDE SEQUENCE</scope>
    <source>
        <strain evidence="1">CBS 473.64</strain>
    </source>
</reference>
<gene>
    <name evidence="1" type="ORF">P280DRAFT_391609</name>
</gene>
<sequence>MTSEQDVQMLLRFLSQDAKVPLPQAMKKIKDLQDSKLITPTEIAKAEFDSLKTLFGDDRLARQVLNAAKRVTKKRTSSDISTTTTVTPPPKRPKQLYGMVMDPVTYEASLALPDVRLDADELMTTVVHTNRAPLILAFAVTLLKYTMPEQPLSSRLSLAQAVCSANSQGKAKSIGIQRGMTAEEQGWGEGQPSVTIMSREISVMKRWGYEWKKVEAELPSTQETLADPEETQIPDDQPRISRISTKEMLSDTQATVTIEEDPPLWGVDLEALKKTNGPVTIGGRTTSSTELPVYQPERTRTYLMHAFETKTTPGERKPTGKQALAVKEHNLGMLLRSLDLLYQSWDSILSTDELDNKAWNWYIKVRPDVKAGAAGWGGKGDVALSDVLNLRQLPGYKQSSIA</sequence>
<dbReference type="Proteomes" id="UP000799753">
    <property type="component" value="Unassembled WGS sequence"/>
</dbReference>